<dbReference type="GO" id="GO:0005739">
    <property type="term" value="C:mitochondrion"/>
    <property type="evidence" value="ECO:0007669"/>
    <property type="project" value="UniProtKB-SubCell"/>
</dbReference>
<proteinExistence type="inferred from homology"/>
<evidence type="ECO:0000256" key="2">
    <source>
        <dbReference type="ARBA" id="ARBA00022763"/>
    </source>
</evidence>
<feature type="region of interest" description="Disordered" evidence="9">
    <location>
        <begin position="407"/>
        <end position="485"/>
    </location>
</feature>
<comment type="caution">
    <text evidence="8">Lacks conserved residue(s) required for the propagation of feature annotation.</text>
</comment>
<dbReference type="PANTHER" id="PTHR43286">
    <property type="entry name" value="ENDONUCLEASE III-LIKE PROTEIN 1"/>
    <property type="match status" value="1"/>
</dbReference>
<keyword evidence="8" id="KW-0496">Mitochondrion</keyword>
<protein>
    <recommendedName>
        <fullName evidence="8">Endonuclease III homolog</fullName>
        <ecNumber evidence="8">3.2.2.-</ecNumber>
        <ecNumber evidence="8">4.2.99.18</ecNumber>
    </recommendedName>
    <alternativeName>
        <fullName evidence="8">Bifunctional DNA N-glycosylase/DNA-(apurinic or apyrimidinic site) lyase</fullName>
        <shortName evidence="8">DNA glycosylase/AP lyase</shortName>
    </alternativeName>
</protein>
<feature type="compositionally biased region" description="Polar residues" evidence="9">
    <location>
        <begin position="103"/>
        <end position="113"/>
    </location>
</feature>
<feature type="compositionally biased region" description="Basic and acidic residues" evidence="9">
    <location>
        <begin position="468"/>
        <end position="485"/>
    </location>
</feature>
<dbReference type="EC" id="4.2.99.18" evidence="8"/>
<evidence type="ECO:0000313" key="11">
    <source>
        <dbReference type="EMBL" id="OAF59946.1"/>
    </source>
</evidence>
<comment type="function">
    <text evidence="8">Bifunctional DNA N-glycosylase with associated apurinic/apyrimidinic (AP) lyase function that catalyzes the first step in base excision repair (BER), the primary repair pathway for the repair of oxidative DNA damage. The DNA N-glycosylase activity releases the damaged DNA base from DNA by cleaving the N-glycosidic bond, leaving an AP site. The AP lyase activity cleaves the phosphodiester bond 3' to the AP site by a beta-elimination. Primarily recognizes and repairs oxidative base damage of pyrimidines.</text>
</comment>
<evidence type="ECO:0000256" key="8">
    <source>
        <dbReference type="HAMAP-Rule" id="MF_03183"/>
    </source>
</evidence>
<sequence length="485" mass="52672">MRTSRISQDTTRALNATTAAAAHTPRSTPLTRSALAQFSLNAGSAAIPSVGGGWDIEDAIPAGGEGKRKRGAAVAAGNGGVKKEEGRDDKAAWGGKGEEISDSELSSAPSSRAITPPVRSARRQPVKRIKRSPPLPTTGAAGPQNWERIYDLVMKMRTNGGVAADAAVDTMGCHTLAQPDASPRDQRFQTLVSLMMSSQTKDTTNYVVMQKLYKELPAATPGGRPGLNLENILAVPAERLNELIWAVGFHNNKTRYIKGAAEILRDAHGGDIPDTAEGLMALPGVGPKMAYLCLSAAWGRVEGIGVDVHVHRITNLWGWHGRGGTKGPEETRGRLEGWVPRGRWAEINWLLVGFGQTVCMSERGRRRCGECEVGLEGLCSAVDGVKVRVGRERRRREEREGLKVEFEGKGEEGKEKGKKKEKKEEKNDVNGVKEEMVDEGVLESVEKKEEETETNGIKEDVINGVEIKGQDEEVEQKVMKEESRD</sequence>
<dbReference type="HAMAP" id="MF_03183">
    <property type="entry name" value="Endonuclease_III_Nth"/>
    <property type="match status" value="1"/>
</dbReference>
<organism evidence="11">
    <name type="scientific">Pseudogymnoascus destructans</name>
    <dbReference type="NCBI Taxonomy" id="655981"/>
    <lineage>
        <taxon>Eukaryota</taxon>
        <taxon>Fungi</taxon>
        <taxon>Dikarya</taxon>
        <taxon>Ascomycota</taxon>
        <taxon>Pezizomycotina</taxon>
        <taxon>Leotiomycetes</taxon>
        <taxon>Thelebolales</taxon>
        <taxon>Thelebolaceae</taxon>
        <taxon>Pseudogymnoascus</taxon>
    </lineage>
</organism>
<comment type="catalytic activity">
    <reaction evidence="7 8">
        <text>2'-deoxyribonucleotide-(2'-deoxyribose 5'-phosphate)-2'-deoxyribonucleotide-DNA = a 3'-end 2'-deoxyribonucleotide-(2,3-dehydro-2,3-deoxyribose 5'-phosphate)-DNA + a 5'-end 5'-phospho-2'-deoxyribonucleoside-DNA + H(+)</text>
        <dbReference type="Rhea" id="RHEA:66592"/>
        <dbReference type="Rhea" id="RHEA-COMP:13180"/>
        <dbReference type="Rhea" id="RHEA-COMP:16897"/>
        <dbReference type="Rhea" id="RHEA-COMP:17067"/>
        <dbReference type="ChEBI" id="CHEBI:15378"/>
        <dbReference type="ChEBI" id="CHEBI:136412"/>
        <dbReference type="ChEBI" id="CHEBI:157695"/>
        <dbReference type="ChEBI" id="CHEBI:167181"/>
        <dbReference type="EC" id="4.2.99.18"/>
    </reaction>
</comment>
<evidence type="ECO:0000256" key="5">
    <source>
        <dbReference type="ARBA" id="ARBA00023239"/>
    </source>
</evidence>
<keyword evidence="2 8" id="KW-0227">DNA damage</keyword>
<dbReference type="InterPro" id="IPR000445">
    <property type="entry name" value="HhH_motif"/>
</dbReference>
<feature type="compositionally biased region" description="Low complexity" evidence="9">
    <location>
        <begin position="10"/>
        <end position="28"/>
    </location>
</feature>
<dbReference type="Pfam" id="PF00730">
    <property type="entry name" value="HhH-GPD"/>
    <property type="match status" value="1"/>
</dbReference>
<dbReference type="InterPro" id="IPR003265">
    <property type="entry name" value="HhH-GPD_domain"/>
</dbReference>
<dbReference type="GO" id="GO:0140078">
    <property type="term" value="F:class I DNA-(apurinic or apyrimidinic site) endonuclease activity"/>
    <property type="evidence" value="ECO:0007669"/>
    <property type="project" value="UniProtKB-EC"/>
</dbReference>
<dbReference type="EC" id="3.2.2.-" evidence="8"/>
<dbReference type="SUPFAM" id="SSF48150">
    <property type="entry name" value="DNA-glycosylase"/>
    <property type="match status" value="1"/>
</dbReference>
<dbReference type="OrthoDB" id="2099276at2759"/>
<keyword evidence="6 8" id="KW-0326">Glycosidase</keyword>
<dbReference type="VEuPathDB" id="FungiDB:GMDG_06808"/>
<evidence type="ECO:0000256" key="7">
    <source>
        <dbReference type="ARBA" id="ARBA00044632"/>
    </source>
</evidence>
<dbReference type="Pfam" id="PF00633">
    <property type="entry name" value="HHH"/>
    <property type="match status" value="1"/>
</dbReference>
<dbReference type="eggNOG" id="KOG1921">
    <property type="taxonomic scope" value="Eukaryota"/>
</dbReference>
<dbReference type="Gene3D" id="1.10.1670.10">
    <property type="entry name" value="Helix-hairpin-Helix base-excision DNA repair enzymes (C-terminal)"/>
    <property type="match status" value="1"/>
</dbReference>
<keyword evidence="5 8" id="KW-0456">Lyase</keyword>
<dbReference type="GO" id="GO:0005634">
    <property type="term" value="C:nucleus"/>
    <property type="evidence" value="ECO:0007669"/>
    <property type="project" value="UniProtKB-SubCell"/>
</dbReference>
<dbReference type="GO" id="GO:0006289">
    <property type="term" value="P:nucleotide-excision repair"/>
    <property type="evidence" value="ECO:0007669"/>
    <property type="project" value="TreeGrafter"/>
</dbReference>
<dbReference type="Gene3D" id="1.10.340.30">
    <property type="entry name" value="Hypothetical protein, domain 2"/>
    <property type="match status" value="1"/>
</dbReference>
<dbReference type="GO" id="GO:0000703">
    <property type="term" value="F:oxidized pyrimidine nucleobase lesion DNA N-glycosylase activity"/>
    <property type="evidence" value="ECO:0007669"/>
    <property type="project" value="UniProtKB-UniRule"/>
</dbReference>
<dbReference type="PROSITE" id="PS01155">
    <property type="entry name" value="ENDONUCLEASE_III_2"/>
    <property type="match status" value="1"/>
</dbReference>
<feature type="compositionally biased region" description="Basic and acidic residues" evidence="9">
    <location>
        <begin position="444"/>
        <end position="461"/>
    </location>
</feature>
<dbReference type="SMART" id="SM00478">
    <property type="entry name" value="ENDO3c"/>
    <property type="match status" value="1"/>
</dbReference>
<dbReference type="FunFam" id="1.10.340.30:FF:000014">
    <property type="entry name" value="Endonuclease III homolog"/>
    <property type="match status" value="1"/>
</dbReference>
<comment type="subcellular location">
    <subcellularLocation>
        <location evidence="8">Nucleus</location>
    </subcellularLocation>
    <subcellularLocation>
        <location evidence="8">Mitochondrion</location>
    </subcellularLocation>
</comment>
<feature type="region of interest" description="Disordered" evidence="9">
    <location>
        <begin position="61"/>
        <end position="143"/>
    </location>
</feature>
<reference evidence="11" key="1">
    <citation type="submission" date="2016-03" db="EMBL/GenBank/DDBJ databases">
        <title>Updated assembly of Pseudogymnoascus destructans, the fungus causing white-nose syndrome of bats.</title>
        <authorList>
            <person name="Palmer J.M."/>
            <person name="Drees K.P."/>
            <person name="Foster J.T."/>
            <person name="Lindner D.L."/>
        </authorList>
    </citation>
    <scope>NUCLEOTIDE SEQUENCE [LARGE SCALE GENOMIC DNA]</scope>
    <source>
        <strain evidence="11">20631-21</strain>
    </source>
</reference>
<keyword evidence="8" id="KW-0539">Nucleus</keyword>
<dbReference type="AlphaFoldDB" id="A0A177ACW5"/>
<dbReference type="CDD" id="cd00056">
    <property type="entry name" value="ENDO3c"/>
    <property type="match status" value="1"/>
</dbReference>
<dbReference type="InterPro" id="IPR030841">
    <property type="entry name" value="NTH1"/>
</dbReference>
<feature type="compositionally biased region" description="Basic residues" evidence="9">
    <location>
        <begin position="120"/>
        <end position="131"/>
    </location>
</feature>
<dbReference type="InterPro" id="IPR023170">
    <property type="entry name" value="HhH_base_excis_C"/>
</dbReference>
<feature type="compositionally biased region" description="Basic and acidic residues" evidence="9">
    <location>
        <begin position="422"/>
        <end position="435"/>
    </location>
</feature>
<evidence type="ECO:0000256" key="4">
    <source>
        <dbReference type="ARBA" id="ARBA00023204"/>
    </source>
</evidence>
<dbReference type="InterPro" id="IPR011257">
    <property type="entry name" value="DNA_glycosylase"/>
</dbReference>
<keyword evidence="4 8" id="KW-0234">DNA repair</keyword>
<evidence type="ECO:0000256" key="1">
    <source>
        <dbReference type="ARBA" id="ARBA00008343"/>
    </source>
</evidence>
<keyword evidence="3 8" id="KW-0378">Hydrolase</keyword>
<evidence type="ECO:0000256" key="6">
    <source>
        <dbReference type="ARBA" id="ARBA00023295"/>
    </source>
</evidence>
<dbReference type="EMBL" id="KV441392">
    <property type="protein sequence ID" value="OAF59946.1"/>
    <property type="molecule type" value="Genomic_DNA"/>
</dbReference>
<dbReference type="PANTHER" id="PTHR43286:SF1">
    <property type="entry name" value="ENDONUCLEASE III-LIKE PROTEIN 1"/>
    <property type="match status" value="1"/>
</dbReference>
<dbReference type="Proteomes" id="UP000077154">
    <property type="component" value="Unassembled WGS sequence"/>
</dbReference>
<evidence type="ECO:0000259" key="10">
    <source>
        <dbReference type="SMART" id="SM00478"/>
    </source>
</evidence>
<gene>
    <name evidence="8" type="primary">NTH1</name>
    <name evidence="11" type="synonym">NTG2</name>
    <name evidence="11" type="ORF">VC83_03202</name>
</gene>
<feature type="region of interest" description="Disordered" evidence="9">
    <location>
        <begin position="1"/>
        <end position="29"/>
    </location>
</feature>
<dbReference type="GO" id="GO:0006285">
    <property type="term" value="P:base-excision repair, AP site formation"/>
    <property type="evidence" value="ECO:0007669"/>
    <property type="project" value="UniProtKB-UniRule"/>
</dbReference>
<evidence type="ECO:0000256" key="9">
    <source>
        <dbReference type="SAM" id="MobiDB-lite"/>
    </source>
</evidence>
<dbReference type="GO" id="GO:0003677">
    <property type="term" value="F:DNA binding"/>
    <property type="evidence" value="ECO:0007669"/>
    <property type="project" value="UniProtKB-UniRule"/>
</dbReference>
<feature type="domain" description="HhH-GPD" evidence="10">
    <location>
        <begin position="196"/>
        <end position="357"/>
    </location>
</feature>
<feature type="compositionally biased region" description="Basic and acidic residues" evidence="9">
    <location>
        <begin position="81"/>
        <end position="99"/>
    </location>
</feature>
<dbReference type="InterPro" id="IPR004036">
    <property type="entry name" value="Endonuclease-III-like_CS2"/>
</dbReference>
<name>A0A177ACW5_9PEZI</name>
<accession>A0A177ACW5</accession>
<evidence type="ECO:0000256" key="3">
    <source>
        <dbReference type="ARBA" id="ARBA00022801"/>
    </source>
</evidence>
<comment type="similarity">
    <text evidence="1 8">Belongs to the Nth/MutY family.</text>
</comment>